<dbReference type="GeneID" id="26639100"/>
<accession>A0A0F6SJ58</accession>
<dbReference type="EMBL" id="KR052482">
    <property type="protein sequence ID" value="AKF13628.1"/>
    <property type="molecule type" value="Genomic_DNA"/>
</dbReference>
<gene>
    <name evidence="1" type="ORF">PHIN3_365</name>
</gene>
<dbReference type="Proteomes" id="UP000202958">
    <property type="component" value="Segment"/>
</dbReference>
<evidence type="ECO:0000313" key="2">
    <source>
        <dbReference type="Proteomes" id="UP000202958"/>
    </source>
</evidence>
<name>A0A0F6SJ58_9CAUD</name>
<organism evidence="1 2">
    <name type="scientific">Sinorhizobium phage phiN3</name>
    <dbReference type="NCBI Taxonomy" id="1647405"/>
    <lineage>
        <taxon>Viruses</taxon>
        <taxon>Duplodnaviria</taxon>
        <taxon>Heunggongvirae</taxon>
        <taxon>Uroviricota</taxon>
        <taxon>Caudoviricetes</taxon>
        <taxon>Emdodecavirus</taxon>
        <taxon>Emdodecavirus N3</taxon>
    </lineage>
</organism>
<dbReference type="KEGG" id="vg:26639100"/>
<reference evidence="1 2" key="1">
    <citation type="submission" date="2015-04" db="EMBL/GenBank/DDBJ databases">
        <authorList>
            <person name="Hodson T.S."/>
            <person name="Hyde J.R."/>
            <person name="Schouten J.T."/>
            <person name="Crockett J.T."/>
            <person name="Smith T.A."/>
            <person name="Merrill B.D."/>
            <person name="Crook M.B."/>
            <person name="Griffitts J.S."/>
            <person name="Burnett S.H."/>
            <person name="Grose J.H."/>
            <person name="Breakwell D.P."/>
        </authorList>
    </citation>
    <scope>NUCLEOTIDE SEQUENCE [LARGE SCALE GENOMIC DNA]</scope>
</reference>
<dbReference type="RefSeq" id="YP_009212605.1">
    <property type="nucleotide sequence ID" value="NC_028945.1"/>
</dbReference>
<sequence length="72" mass="8246">MKRYIAEGYGVTYLENGFYVSDGYGVTYEEHPEGDIVFIEDLQPLINEYRPTMDKDVLHSWAQDVVAALKKG</sequence>
<evidence type="ECO:0000313" key="1">
    <source>
        <dbReference type="EMBL" id="AKF13628.1"/>
    </source>
</evidence>
<proteinExistence type="predicted"/>
<keyword evidence="2" id="KW-1185">Reference proteome</keyword>
<protein>
    <submittedName>
        <fullName evidence="1">Uncharacterized protein</fullName>
    </submittedName>
</protein>